<protein>
    <submittedName>
        <fullName evidence="2">Uncharacterized protein</fullName>
    </submittedName>
</protein>
<dbReference type="RefSeq" id="WP_170840117.1">
    <property type="nucleotide sequence ID" value="NZ_FOBC01000011.1"/>
</dbReference>
<evidence type="ECO:0000256" key="1">
    <source>
        <dbReference type="SAM" id="Phobius"/>
    </source>
</evidence>
<keyword evidence="1" id="KW-1133">Transmembrane helix</keyword>
<dbReference type="AlphaFoldDB" id="A0A1H7QV34"/>
<evidence type="ECO:0000313" key="3">
    <source>
        <dbReference type="Proteomes" id="UP000198807"/>
    </source>
</evidence>
<reference evidence="3" key="1">
    <citation type="submission" date="2016-10" db="EMBL/GenBank/DDBJ databases">
        <authorList>
            <person name="Varghese N."/>
            <person name="Submissions S."/>
        </authorList>
    </citation>
    <scope>NUCLEOTIDE SEQUENCE [LARGE SCALE GENOMIC DNA]</scope>
    <source>
        <strain evidence="3">CGMCC 1.9150</strain>
    </source>
</reference>
<feature type="transmembrane region" description="Helical" evidence="1">
    <location>
        <begin position="7"/>
        <end position="24"/>
    </location>
</feature>
<proteinExistence type="predicted"/>
<sequence>MTVRTFAIALLILGALLPIIGWWASSPVAFVGPALLLLGALLLWTRGQHGR</sequence>
<dbReference type="STRING" id="650850.SAMN04488129_11164"/>
<keyword evidence="3" id="KW-1185">Reference proteome</keyword>
<evidence type="ECO:0000313" key="2">
    <source>
        <dbReference type="EMBL" id="SEL51871.1"/>
    </source>
</evidence>
<accession>A0A1H7QV34</accession>
<dbReference type="Proteomes" id="UP000198807">
    <property type="component" value="Unassembled WGS sequence"/>
</dbReference>
<gene>
    <name evidence="2" type="ORF">SAMN04488129_11164</name>
</gene>
<feature type="transmembrane region" description="Helical" evidence="1">
    <location>
        <begin position="30"/>
        <end position="47"/>
    </location>
</feature>
<keyword evidence="1" id="KW-0472">Membrane</keyword>
<keyword evidence="1" id="KW-0812">Transmembrane</keyword>
<dbReference type="EMBL" id="FOBC01000011">
    <property type="protein sequence ID" value="SEL51871.1"/>
    <property type="molecule type" value="Genomic_DNA"/>
</dbReference>
<name>A0A1H7QV34_9GAMM</name>
<organism evidence="2 3">
    <name type="scientific">Halomonas daqiaonensis</name>
    <dbReference type="NCBI Taxonomy" id="650850"/>
    <lineage>
        <taxon>Bacteria</taxon>
        <taxon>Pseudomonadati</taxon>
        <taxon>Pseudomonadota</taxon>
        <taxon>Gammaproteobacteria</taxon>
        <taxon>Oceanospirillales</taxon>
        <taxon>Halomonadaceae</taxon>
        <taxon>Halomonas</taxon>
    </lineage>
</organism>